<protein>
    <submittedName>
        <fullName evidence="1">Uncharacterized protein</fullName>
    </submittedName>
</protein>
<accession>A0A0A9CE09</accession>
<dbReference type="AlphaFoldDB" id="A0A0A9CE09"/>
<organism evidence="1">
    <name type="scientific">Arundo donax</name>
    <name type="common">Giant reed</name>
    <name type="synonym">Donax arundinaceus</name>
    <dbReference type="NCBI Taxonomy" id="35708"/>
    <lineage>
        <taxon>Eukaryota</taxon>
        <taxon>Viridiplantae</taxon>
        <taxon>Streptophyta</taxon>
        <taxon>Embryophyta</taxon>
        <taxon>Tracheophyta</taxon>
        <taxon>Spermatophyta</taxon>
        <taxon>Magnoliopsida</taxon>
        <taxon>Liliopsida</taxon>
        <taxon>Poales</taxon>
        <taxon>Poaceae</taxon>
        <taxon>PACMAD clade</taxon>
        <taxon>Arundinoideae</taxon>
        <taxon>Arundineae</taxon>
        <taxon>Arundo</taxon>
    </lineage>
</organism>
<name>A0A0A9CE09_ARUDO</name>
<reference evidence="1" key="1">
    <citation type="submission" date="2014-09" db="EMBL/GenBank/DDBJ databases">
        <authorList>
            <person name="Magalhaes I.L.F."/>
            <person name="Oliveira U."/>
            <person name="Santos F.R."/>
            <person name="Vidigal T.H.D.A."/>
            <person name="Brescovit A.D."/>
            <person name="Santos A.J."/>
        </authorList>
    </citation>
    <scope>NUCLEOTIDE SEQUENCE</scope>
    <source>
        <tissue evidence="1">Shoot tissue taken approximately 20 cm above the soil surface</tissue>
    </source>
</reference>
<reference evidence="1" key="2">
    <citation type="journal article" date="2015" name="Data Brief">
        <title>Shoot transcriptome of the giant reed, Arundo donax.</title>
        <authorList>
            <person name="Barrero R.A."/>
            <person name="Guerrero F.D."/>
            <person name="Moolhuijzen P."/>
            <person name="Goolsby J.A."/>
            <person name="Tidwell J."/>
            <person name="Bellgard S.E."/>
            <person name="Bellgard M.I."/>
        </authorList>
    </citation>
    <scope>NUCLEOTIDE SEQUENCE</scope>
    <source>
        <tissue evidence="1">Shoot tissue taken approximately 20 cm above the soil surface</tissue>
    </source>
</reference>
<proteinExistence type="predicted"/>
<sequence>MEWIDFFFSRVAGLRSWRNQGDRLNEAPPISAVGRGSYG</sequence>
<dbReference type="EMBL" id="GBRH01228148">
    <property type="protein sequence ID" value="JAD69747.1"/>
    <property type="molecule type" value="Transcribed_RNA"/>
</dbReference>
<evidence type="ECO:0000313" key="1">
    <source>
        <dbReference type="EMBL" id="JAD69747.1"/>
    </source>
</evidence>